<dbReference type="InterPro" id="IPR013249">
    <property type="entry name" value="RNA_pol_sigma70_r4_t2"/>
</dbReference>
<dbReference type="Gene3D" id="1.10.10.10">
    <property type="entry name" value="Winged helix-like DNA-binding domain superfamily/Winged helix DNA-binding domain"/>
    <property type="match status" value="1"/>
</dbReference>
<dbReference type="Proteomes" id="UP000249819">
    <property type="component" value="Unassembled WGS sequence"/>
</dbReference>
<dbReference type="InterPro" id="IPR007627">
    <property type="entry name" value="RNA_pol_sigma70_r2"/>
</dbReference>
<gene>
    <name evidence="7" type="ORF">CLV59_104441</name>
</gene>
<name>A0A327W1R1_9BACT</name>
<dbReference type="NCBIfam" id="TIGR02985">
    <property type="entry name" value="Sig70_bacteroi1"/>
    <property type="match status" value="1"/>
</dbReference>
<dbReference type="AlphaFoldDB" id="A0A327W1R1"/>
<feature type="domain" description="RNA polymerase sigma factor 70 region 4 type 2" evidence="6">
    <location>
        <begin position="124"/>
        <end position="174"/>
    </location>
</feature>
<evidence type="ECO:0000259" key="6">
    <source>
        <dbReference type="Pfam" id="PF08281"/>
    </source>
</evidence>
<dbReference type="NCBIfam" id="TIGR02937">
    <property type="entry name" value="sigma70-ECF"/>
    <property type="match status" value="1"/>
</dbReference>
<dbReference type="EMBL" id="QLMA01000004">
    <property type="protein sequence ID" value="RAJ82216.1"/>
    <property type="molecule type" value="Genomic_DNA"/>
</dbReference>
<reference evidence="7 8" key="1">
    <citation type="submission" date="2018-06" db="EMBL/GenBank/DDBJ databases">
        <title>Genomic Encyclopedia of Archaeal and Bacterial Type Strains, Phase II (KMG-II): from individual species to whole genera.</title>
        <authorList>
            <person name="Goeker M."/>
        </authorList>
    </citation>
    <scope>NUCLEOTIDE SEQUENCE [LARGE SCALE GENOMIC DNA]</scope>
    <source>
        <strain evidence="7 8">DSM 29821</strain>
    </source>
</reference>
<evidence type="ECO:0000256" key="1">
    <source>
        <dbReference type="ARBA" id="ARBA00010641"/>
    </source>
</evidence>
<evidence type="ECO:0000313" key="8">
    <source>
        <dbReference type="Proteomes" id="UP000249819"/>
    </source>
</evidence>
<proteinExistence type="inferred from homology"/>
<dbReference type="InterPro" id="IPR013324">
    <property type="entry name" value="RNA_pol_sigma_r3/r4-like"/>
</dbReference>
<feature type="domain" description="RNA polymerase sigma-70 region 2" evidence="5">
    <location>
        <begin position="28"/>
        <end position="93"/>
    </location>
</feature>
<dbReference type="InterPro" id="IPR014284">
    <property type="entry name" value="RNA_pol_sigma-70_dom"/>
</dbReference>
<sequence length="198" mass="23016">MEDTALNNTQSLLQRVAAGDEQAFRVFFHEYSNNIYTVAFMLTKSAVMAEDMVQEIFLKLWLNRTALPEVTNIRGYIFIHARNHIFNELRKKSSDPRFIEELTDYLGEVRDTPEHQLLEKEGRELLQAAVRNLPTQQQLVYQLSRDENLTQEEIAHRLGISKHTVRNHMAQALQNIRQYLESNASEVLLLICAIEMLS</sequence>
<evidence type="ECO:0000313" key="7">
    <source>
        <dbReference type="EMBL" id="RAJ82216.1"/>
    </source>
</evidence>
<accession>A0A327W1R1</accession>
<evidence type="ECO:0000256" key="4">
    <source>
        <dbReference type="ARBA" id="ARBA00023163"/>
    </source>
</evidence>
<dbReference type="Pfam" id="PF04542">
    <property type="entry name" value="Sigma70_r2"/>
    <property type="match status" value="1"/>
</dbReference>
<dbReference type="GO" id="GO:0003677">
    <property type="term" value="F:DNA binding"/>
    <property type="evidence" value="ECO:0007669"/>
    <property type="project" value="InterPro"/>
</dbReference>
<evidence type="ECO:0000256" key="2">
    <source>
        <dbReference type="ARBA" id="ARBA00023015"/>
    </source>
</evidence>
<dbReference type="SUPFAM" id="SSF88659">
    <property type="entry name" value="Sigma3 and sigma4 domains of RNA polymerase sigma factors"/>
    <property type="match status" value="1"/>
</dbReference>
<dbReference type="InterPro" id="IPR036388">
    <property type="entry name" value="WH-like_DNA-bd_sf"/>
</dbReference>
<dbReference type="InterPro" id="IPR014327">
    <property type="entry name" value="RNA_pol_sigma70_bacteroid"/>
</dbReference>
<evidence type="ECO:0000259" key="5">
    <source>
        <dbReference type="Pfam" id="PF04542"/>
    </source>
</evidence>
<dbReference type="Pfam" id="PF08281">
    <property type="entry name" value="Sigma70_r4_2"/>
    <property type="match status" value="1"/>
</dbReference>
<comment type="caution">
    <text evidence="7">The sequence shown here is derived from an EMBL/GenBank/DDBJ whole genome shotgun (WGS) entry which is preliminary data.</text>
</comment>
<dbReference type="InterPro" id="IPR039425">
    <property type="entry name" value="RNA_pol_sigma-70-like"/>
</dbReference>
<dbReference type="CDD" id="cd06171">
    <property type="entry name" value="Sigma70_r4"/>
    <property type="match status" value="1"/>
</dbReference>
<protein>
    <submittedName>
        <fullName evidence="7">RNA polymerase sigma-70 factor (ECF subfamily)</fullName>
    </submittedName>
</protein>
<evidence type="ECO:0000256" key="3">
    <source>
        <dbReference type="ARBA" id="ARBA00023082"/>
    </source>
</evidence>
<keyword evidence="3" id="KW-0731">Sigma factor</keyword>
<dbReference type="GO" id="GO:0006352">
    <property type="term" value="P:DNA-templated transcription initiation"/>
    <property type="evidence" value="ECO:0007669"/>
    <property type="project" value="InterPro"/>
</dbReference>
<dbReference type="PANTHER" id="PTHR43133:SF46">
    <property type="entry name" value="RNA POLYMERASE SIGMA-70 FACTOR ECF SUBFAMILY"/>
    <property type="match status" value="1"/>
</dbReference>
<comment type="similarity">
    <text evidence="1">Belongs to the sigma-70 factor family. ECF subfamily.</text>
</comment>
<keyword evidence="8" id="KW-1185">Reference proteome</keyword>
<dbReference type="PANTHER" id="PTHR43133">
    <property type="entry name" value="RNA POLYMERASE ECF-TYPE SIGMA FACTO"/>
    <property type="match status" value="1"/>
</dbReference>
<dbReference type="SUPFAM" id="SSF88946">
    <property type="entry name" value="Sigma2 domain of RNA polymerase sigma factors"/>
    <property type="match status" value="1"/>
</dbReference>
<dbReference type="GO" id="GO:0016987">
    <property type="term" value="F:sigma factor activity"/>
    <property type="evidence" value="ECO:0007669"/>
    <property type="project" value="UniProtKB-KW"/>
</dbReference>
<dbReference type="Gene3D" id="1.10.1740.10">
    <property type="match status" value="1"/>
</dbReference>
<dbReference type="InterPro" id="IPR013325">
    <property type="entry name" value="RNA_pol_sigma_r2"/>
</dbReference>
<keyword evidence="4" id="KW-0804">Transcription</keyword>
<organism evidence="7 8">
    <name type="scientific">Chitinophaga dinghuensis</name>
    <dbReference type="NCBI Taxonomy" id="1539050"/>
    <lineage>
        <taxon>Bacteria</taxon>
        <taxon>Pseudomonadati</taxon>
        <taxon>Bacteroidota</taxon>
        <taxon>Chitinophagia</taxon>
        <taxon>Chitinophagales</taxon>
        <taxon>Chitinophagaceae</taxon>
        <taxon>Chitinophaga</taxon>
    </lineage>
</organism>
<keyword evidence="2" id="KW-0805">Transcription regulation</keyword>